<dbReference type="GO" id="GO:0005768">
    <property type="term" value="C:endosome"/>
    <property type="evidence" value="ECO:0007669"/>
    <property type="project" value="TreeGrafter"/>
</dbReference>
<dbReference type="PANTHER" id="PTHR12811:SF0">
    <property type="entry name" value="VACUOLAR PROTEIN SORTING-ASSOCIATED PROTEIN 16 HOMOLOG"/>
    <property type="match status" value="1"/>
</dbReference>
<evidence type="ECO:0000259" key="3">
    <source>
        <dbReference type="Pfam" id="PF04841"/>
    </source>
</evidence>
<feature type="domain" description="Vps16 C-terminal" evidence="2">
    <location>
        <begin position="681"/>
        <end position="994"/>
    </location>
</feature>
<sequence>MLSLVGVYSDSSRKSAVRLLSTCKGIHANEPHGRSSESIKAIIIKARTMHYISLLQSIFPFDCTAPIRQVPKMNTNEWSNIDNTYYGKQKLSSMLWSNEEVLRDSMVCSGYLGLIAVLKNKDKFDVYKKENNLKIYTNIGRLISSCRLNYDGLICFGWNKNNDLVFLFKDNIVRVYSCFCEKIFVFSLDENIKNEGILYGSICEEGIIIITERLNIYVNYHFSGNNCVRYPSVDLKGKPNCICSVEEDKLSDELNIEHNYFDSRTNNDLLRLNIKNYITNPFDSKKETVNENITNKNNILIPSKENYNVLLSSQGEIERKTKKRVLIKTSAYDLDKYDLDNNKHYNSKKEKELNIHLLIALCNGGFVLVNKHRFKYFDMDYTYPYVNMCISKSGTILAFISDNGIIKIYLTKDFNNCIEETILDNKKNIQQIVWCGDDCLAVYTPMITPSNYIQHMLFIGGPKNQWIPYQYRNDLYLIGEVYGVKIIGKENCEYISRIRKSTFNIFSIGSCTPSAMLFYSYEKYTNGNICIDDEIRAFNNNLHVAIEECLNASTHEYNEHIINLLLQTSHFGKNFMKIDYDCKKYLLCCLYLRICMNVRKPPLDIFMTASELQYMSIPTFVRYIAKRKEYFLAYQICEYAGIKTDDILIEWCKEKIEKSIELTDEQLCAAITDKIGNKKNVDYSHIAFVAAKCLRPQLATVIIQYEENKKKQIDMLLKLANYSLSIEKAILSKDIELVYLCIINILNQEKMNENGEKELSTLIDVFNKNVHASNCFYVYCKKTKQYNLLKEFYEKNGQHSKAAFVTLDLALSKKNIDQKKTWLAYSAGFLTTDHMNSHIKFVHTSIMNNIDLLNYQKELEIKYNKKSVLGYPHKIQGLSLMETVEYVISVGEFLDADHIFKKFKIAETKYWRCKIHALAKNKYFDELYNFANYRVSPIGMDYFIECSYEYGSIPLTVKLIQKIKDLNLQHKWFTKLNMQEEANAVLEEIKAQKLSTSSLFQTITDAISNMR</sequence>
<reference evidence="5" key="1">
    <citation type="submission" date="2016-05" db="EMBL/GenBank/DDBJ databases">
        <authorList>
            <person name="Lavstsen T."/>
            <person name="Jespersen J.S."/>
        </authorList>
    </citation>
    <scope>NUCLEOTIDE SEQUENCE [LARGE SCALE GENOMIC DNA]</scope>
</reference>
<dbReference type="InterPro" id="IPR038132">
    <property type="entry name" value="Vps16_C_sf"/>
</dbReference>
<reference evidence="6 7" key="2">
    <citation type="submission" date="2016-05" db="EMBL/GenBank/DDBJ databases">
        <authorList>
            <person name="Naeem Raeece"/>
        </authorList>
    </citation>
    <scope>NUCLEOTIDE SEQUENCE [LARGE SCALE GENOMIC DNA]</scope>
</reference>
<gene>
    <name evidence="5" type="ORF">POVCU1_047140</name>
    <name evidence="4" type="ORF">POVCU2_0050780</name>
</gene>
<dbReference type="GO" id="GO:0016197">
    <property type="term" value="P:endosomal transport"/>
    <property type="evidence" value="ECO:0007669"/>
    <property type="project" value="TreeGrafter"/>
</dbReference>
<accession>A0A1A8X000</accession>
<dbReference type="Pfam" id="PF04840">
    <property type="entry name" value="Vps16_C"/>
    <property type="match status" value="1"/>
</dbReference>
<evidence type="ECO:0000256" key="1">
    <source>
        <dbReference type="ARBA" id="ARBA00009250"/>
    </source>
</evidence>
<dbReference type="GO" id="GO:0030897">
    <property type="term" value="C:HOPS complex"/>
    <property type="evidence" value="ECO:0007669"/>
    <property type="project" value="TreeGrafter"/>
</dbReference>
<dbReference type="GO" id="GO:0005765">
    <property type="term" value="C:lysosomal membrane"/>
    <property type="evidence" value="ECO:0007669"/>
    <property type="project" value="TreeGrafter"/>
</dbReference>
<dbReference type="InterPro" id="IPR006926">
    <property type="entry name" value="Vps16_N"/>
</dbReference>
<dbReference type="GO" id="GO:0042144">
    <property type="term" value="P:vacuole fusion, non-autophagic"/>
    <property type="evidence" value="ECO:0007669"/>
    <property type="project" value="TreeGrafter"/>
</dbReference>
<dbReference type="Pfam" id="PF04841">
    <property type="entry name" value="Vps16_N"/>
    <property type="match status" value="2"/>
</dbReference>
<dbReference type="Proteomes" id="UP000078546">
    <property type="component" value="Unassembled WGS sequence"/>
</dbReference>
<evidence type="ECO:0000313" key="7">
    <source>
        <dbReference type="Proteomes" id="UP000078560"/>
    </source>
</evidence>
<comment type="similarity">
    <text evidence="1">Belongs to the VPS16 family.</text>
</comment>
<dbReference type="GO" id="GO:0003779">
    <property type="term" value="F:actin binding"/>
    <property type="evidence" value="ECO:0007669"/>
    <property type="project" value="TreeGrafter"/>
</dbReference>
<dbReference type="AlphaFoldDB" id="A0A1A8X000"/>
<feature type="domain" description="Vps16 N-terminal" evidence="3">
    <location>
        <begin position="357"/>
        <end position="577"/>
    </location>
</feature>
<evidence type="ECO:0000313" key="5">
    <source>
        <dbReference type="EMBL" id="SBS98569.1"/>
    </source>
</evidence>
<dbReference type="InterPro" id="IPR006925">
    <property type="entry name" value="Vps16_C"/>
</dbReference>
<evidence type="ECO:0000313" key="6">
    <source>
        <dbReference type="Proteomes" id="UP000078546"/>
    </source>
</evidence>
<feature type="domain" description="Vps16 N-terminal" evidence="3">
    <location>
        <begin position="74"/>
        <end position="234"/>
    </location>
</feature>
<evidence type="ECO:0000259" key="2">
    <source>
        <dbReference type="Pfam" id="PF04840"/>
    </source>
</evidence>
<dbReference type="Gene3D" id="1.10.150.780">
    <property type="entry name" value="Vps16, C-terminal region"/>
    <property type="match status" value="1"/>
</dbReference>
<dbReference type="PIRSF" id="PIRSF007949">
    <property type="entry name" value="VPS16"/>
    <property type="match status" value="1"/>
</dbReference>
<dbReference type="EMBL" id="FLQV01000865">
    <property type="protein sequence ID" value="SBS98569.1"/>
    <property type="molecule type" value="Genomic_DNA"/>
</dbReference>
<organism evidence="5 6">
    <name type="scientific">Plasmodium ovale curtisi</name>
    <dbReference type="NCBI Taxonomy" id="864141"/>
    <lineage>
        <taxon>Eukaryota</taxon>
        <taxon>Sar</taxon>
        <taxon>Alveolata</taxon>
        <taxon>Apicomplexa</taxon>
        <taxon>Aconoidasida</taxon>
        <taxon>Haemosporida</taxon>
        <taxon>Plasmodiidae</taxon>
        <taxon>Plasmodium</taxon>
        <taxon>Plasmodium (Plasmodium)</taxon>
    </lineage>
</organism>
<evidence type="ECO:0000313" key="4">
    <source>
        <dbReference type="EMBL" id="SBS88836.1"/>
    </source>
</evidence>
<dbReference type="GO" id="GO:0006886">
    <property type="term" value="P:intracellular protein transport"/>
    <property type="evidence" value="ECO:0007669"/>
    <property type="project" value="InterPro"/>
</dbReference>
<dbReference type="EMBL" id="FLQU01000661">
    <property type="protein sequence ID" value="SBS88836.1"/>
    <property type="molecule type" value="Genomic_DNA"/>
</dbReference>
<dbReference type="Proteomes" id="UP000078560">
    <property type="component" value="Unassembled WGS sequence"/>
</dbReference>
<dbReference type="InterPro" id="IPR016534">
    <property type="entry name" value="VPS16"/>
</dbReference>
<dbReference type="FunFam" id="1.10.150.780:FF:000003">
    <property type="entry name" value="Vacuolar protein sorting-associated protein 16, putative"/>
    <property type="match status" value="1"/>
</dbReference>
<name>A0A1A8X000_PLAOA</name>
<protein>
    <submittedName>
        <fullName evidence="5">Vacuolar protein sorting-associated protein 16, putative</fullName>
    </submittedName>
</protein>
<proteinExistence type="inferred from homology"/>
<dbReference type="PANTHER" id="PTHR12811">
    <property type="entry name" value="VACUOLAR PROTEIN SORTING VPS16"/>
    <property type="match status" value="1"/>
</dbReference>